<dbReference type="RefSeq" id="XP_027190945.1">
    <property type="nucleotide sequence ID" value="XM_027335144.1"/>
</dbReference>
<dbReference type="RefSeq" id="XP_012571221.1">
    <property type="nucleotide sequence ID" value="XM_012715767.2"/>
</dbReference>
<dbReference type="STRING" id="3827.A0A1S3E5Y6"/>
<evidence type="ECO:0000313" key="5">
    <source>
        <dbReference type="RefSeq" id="XP_027190945.1"/>
    </source>
</evidence>
<reference evidence="4 5" key="2">
    <citation type="submission" date="2025-04" db="UniProtKB">
        <authorList>
            <consortium name="RefSeq"/>
        </authorList>
    </citation>
    <scope>IDENTIFICATION</scope>
    <source>
        <tissue evidence="4 5">Etiolated seedlings</tissue>
    </source>
</reference>
<proteinExistence type="predicted"/>
<evidence type="ECO:0000313" key="4">
    <source>
        <dbReference type="RefSeq" id="XP_012571221.1"/>
    </source>
</evidence>
<evidence type="ECO:0000259" key="2">
    <source>
        <dbReference type="Pfam" id="PF13890"/>
    </source>
</evidence>
<dbReference type="GO" id="GO:0005096">
    <property type="term" value="F:GTPase activator activity"/>
    <property type="evidence" value="ECO:0007669"/>
    <property type="project" value="InterPro"/>
</dbReference>
<reference evidence="3" key="1">
    <citation type="journal article" date="2013" name="Nat. Biotechnol.">
        <title>Draft genome sequence of chickpea (Cicer arietinum) provides a resource for trait improvement.</title>
        <authorList>
            <person name="Varshney R.K."/>
            <person name="Song C."/>
            <person name="Saxena R.K."/>
            <person name="Azam S."/>
            <person name="Yu S."/>
            <person name="Sharpe A.G."/>
            <person name="Cannon S."/>
            <person name="Baek J."/>
            <person name="Rosen B.D."/>
            <person name="Tar'an B."/>
            <person name="Millan T."/>
            <person name="Zhang X."/>
            <person name="Ramsay L.D."/>
            <person name="Iwata A."/>
            <person name="Wang Y."/>
            <person name="Nelson W."/>
            <person name="Farmer A.D."/>
            <person name="Gaur P.M."/>
            <person name="Soderlund C."/>
            <person name="Penmetsa R.V."/>
            <person name="Xu C."/>
            <person name="Bharti A.K."/>
            <person name="He W."/>
            <person name="Winter P."/>
            <person name="Zhao S."/>
            <person name="Hane J.K."/>
            <person name="Carrasquilla-Garcia N."/>
            <person name="Condie J.A."/>
            <person name="Upadhyaya H.D."/>
            <person name="Luo M.C."/>
            <person name="Thudi M."/>
            <person name="Gowda C.L."/>
            <person name="Singh N.P."/>
            <person name="Lichtenzveig J."/>
            <person name="Gali K.K."/>
            <person name="Rubio J."/>
            <person name="Nadarajan N."/>
            <person name="Dolezel J."/>
            <person name="Bansal K.C."/>
            <person name="Xu X."/>
            <person name="Edwards D."/>
            <person name="Zhang G."/>
            <person name="Kahl G."/>
            <person name="Gil J."/>
            <person name="Singh K.B."/>
            <person name="Datta S.K."/>
            <person name="Jackson S.A."/>
            <person name="Wang J."/>
            <person name="Cook D.R."/>
        </authorList>
    </citation>
    <scope>NUCLEOTIDE SEQUENCE [LARGE SCALE GENOMIC DNA]</scope>
    <source>
        <strain evidence="3">cv. CDC Frontier</strain>
    </source>
</reference>
<feature type="region of interest" description="Disordered" evidence="1">
    <location>
        <begin position="35"/>
        <end position="60"/>
    </location>
</feature>
<dbReference type="KEGG" id="cam:101494482"/>
<dbReference type="OrthoDB" id="5391403at2759"/>
<feature type="domain" description="Rab3GAP catalytic subunit conserved" evidence="2">
    <location>
        <begin position="382"/>
        <end position="532"/>
    </location>
</feature>
<dbReference type="GeneID" id="101494482"/>
<dbReference type="PANTHER" id="PTHR21422">
    <property type="entry name" value="RAB3 GTPASE-ACTIVATING PROTEIN CATALYTIC SUBUNIT"/>
    <property type="match status" value="1"/>
</dbReference>
<evidence type="ECO:0000256" key="1">
    <source>
        <dbReference type="SAM" id="MobiDB-lite"/>
    </source>
</evidence>
<dbReference type="AlphaFoldDB" id="A0A1S3E5Y6"/>
<keyword evidence="3" id="KW-1185">Reference proteome</keyword>
<accession>A0A1S3E5Y6</accession>
<organism evidence="3 4">
    <name type="scientific">Cicer arietinum</name>
    <name type="common">Chickpea</name>
    <name type="synonym">Garbanzo</name>
    <dbReference type="NCBI Taxonomy" id="3827"/>
    <lineage>
        <taxon>Eukaryota</taxon>
        <taxon>Viridiplantae</taxon>
        <taxon>Streptophyta</taxon>
        <taxon>Embryophyta</taxon>
        <taxon>Tracheophyta</taxon>
        <taxon>Spermatophyta</taxon>
        <taxon>Magnoliopsida</taxon>
        <taxon>eudicotyledons</taxon>
        <taxon>Gunneridae</taxon>
        <taxon>Pentapetalae</taxon>
        <taxon>rosids</taxon>
        <taxon>fabids</taxon>
        <taxon>Fabales</taxon>
        <taxon>Fabaceae</taxon>
        <taxon>Papilionoideae</taxon>
        <taxon>50 kb inversion clade</taxon>
        <taxon>NPAAA clade</taxon>
        <taxon>Hologalegina</taxon>
        <taxon>IRL clade</taxon>
        <taxon>Cicereae</taxon>
        <taxon>Cicer</taxon>
    </lineage>
</organism>
<protein>
    <submittedName>
        <fullName evidence="4 5">Rab3 GTPase-activating protein catalytic subunit-like</fullName>
    </submittedName>
</protein>
<dbReference type="InterPro" id="IPR045700">
    <property type="entry name" value="Rab3GAP1"/>
</dbReference>
<dbReference type="PANTHER" id="PTHR21422:SF10">
    <property type="entry name" value="RAB3 GTPASE-ACTIVATING PROTEIN CATALYTIC SUBUNIT"/>
    <property type="match status" value="1"/>
</dbReference>
<dbReference type="Proteomes" id="UP000087171">
    <property type="component" value="Chromosome Ca5"/>
</dbReference>
<dbReference type="Pfam" id="PF13890">
    <property type="entry name" value="Rab3-GTPase_cat"/>
    <property type="match status" value="1"/>
</dbReference>
<gene>
    <name evidence="4 5" type="primary">LOC101494482</name>
</gene>
<dbReference type="InterPro" id="IPR026147">
    <property type="entry name" value="Rab3GAP1_conserved"/>
</dbReference>
<evidence type="ECO:0000313" key="3">
    <source>
        <dbReference type="Proteomes" id="UP000087171"/>
    </source>
</evidence>
<sequence length="701" mass="78476">MEAHVATSIVSKAKTAFHSAAVKAERVLMDFKSDRDSDKQLGDDYGRQRHQGDEFPRNENESKFLNELKHIKWRPRHIGIKQDWKDRINNIRKGRRETEDTGKVGDGSMAAIPIYDENLCIGHVKNDLDAKAPEAIPSVEGLTSAAKTPIPPSYVLKQLAIAVEAGRKTNSMKDFVASSRGSSPSTERTGLSLSAVKALVLREKEDKLTSEFSSNEKVLYLISSLFDPDGEFLRRKINSNPEEIDITSFIRDIHGAPLESLVVKLAEVIGNFKTLREMAFFWCRVVAELRKLWSEEKYLPGVPSDDIPDLKSCLLYQHFQVINCCISRKRRHIIATESLDSMMMMEANSNTLFESTNCSDGTSASALLYARLITGELVLRLGAHCPSGNMMLETGEPAYSPITQEGPLLTEDLIKETEEFVLRTGSVGAGCSQLLSDMQAFKAANPGCILEDFVRWYSPPDWTESESSTDDSCSSDGSCESFSTRGHLSQRMRKEGNLWRELWETSKPVPAVKQAPLFDEDLAVEGILDAFEDIQPVELFGQLFVSLLGLGFIIAEPLLSGNDDFAKLFNDFKEYVVTTCEGIKFIEKVDELVQVYETVETMLLNPDEALRMMKHTKESTVTTNETKSRFKRISHIFGDKDKLLPRSGGKDQTNDEEKAIRQSFSSFFDGKSSLFSKKPPKAGNILPAETHQSLENDWTII</sequence>
<name>A0A1S3E5Y6_CICAR</name>